<sequence>MKIKLFKTELADKNCGLVEGMIVEARPVDYMKVVRDALGEGFDLMEPALREDVIEMAKKHTPEGMVVFVAPGNGEELIVTPDVYEIVEE</sequence>
<dbReference type="Proteomes" id="UP000026907">
    <property type="component" value="Segment"/>
</dbReference>
<dbReference type="GeneID" id="19486861"/>
<organism evidence="1 2">
    <name type="scientific">Escherichia phage FFH2</name>
    <dbReference type="NCBI Taxonomy" id="1446490"/>
    <lineage>
        <taxon>Viruses</taxon>
        <taxon>Duplodnaviria</taxon>
        <taxon>Heunggongvirae</taxon>
        <taxon>Uroviricota</taxon>
        <taxon>Caudoviricetes</taxon>
        <taxon>Vequintavirinae</taxon>
        <taxon>Vequintavirus</taxon>
        <taxon>Vequintavirus PDX</taxon>
        <taxon>Vequintavirus FFH2</taxon>
    </lineage>
</organism>
<evidence type="ECO:0008006" key="3">
    <source>
        <dbReference type="Google" id="ProtNLM"/>
    </source>
</evidence>
<dbReference type="RefSeq" id="YP_009031045.1">
    <property type="nucleotide sequence ID" value="NC_024134.1"/>
</dbReference>
<reference evidence="1 2" key="1">
    <citation type="journal article" date="2014" name="Genome Announc.">
        <title>Complete Genome Sequences of Two Escherichia coli O157:H7 Phages Effective in Limiting Contamination of Food Products.</title>
        <authorList>
            <person name="Hong Y."/>
            <person name="Pan Y."/>
            <person name="Harman N.J."/>
            <person name="Ebner P.D."/>
        </authorList>
    </citation>
    <scope>NUCLEOTIDE SEQUENCE [LARGE SCALE GENOMIC DNA]</scope>
</reference>
<name>A0A023MI44_9CAUD</name>
<protein>
    <recommendedName>
        <fullName evidence="3">Sigma 54 modulation factor</fullName>
    </recommendedName>
</protein>
<keyword evidence="2" id="KW-1185">Reference proteome</keyword>
<dbReference type="EMBL" id="KJ190158">
    <property type="protein sequence ID" value="AHN83724.1"/>
    <property type="molecule type" value="Genomic_DNA"/>
</dbReference>
<dbReference type="KEGG" id="vg:19486861"/>
<evidence type="ECO:0000313" key="2">
    <source>
        <dbReference type="Proteomes" id="UP000026907"/>
    </source>
</evidence>
<evidence type="ECO:0000313" key="1">
    <source>
        <dbReference type="EMBL" id="AHN83724.1"/>
    </source>
</evidence>
<accession>A0A023MI44</accession>
<proteinExistence type="predicted"/>